<dbReference type="PANTHER" id="PTHR35093:SF8">
    <property type="entry name" value="OUTER MEMBRANE PROTEIN NMB0088-RELATED"/>
    <property type="match status" value="1"/>
</dbReference>
<evidence type="ECO:0000313" key="9">
    <source>
        <dbReference type="EMBL" id="QBC42318.1"/>
    </source>
</evidence>
<keyword evidence="7" id="KW-0998">Cell outer membrane</keyword>
<accession>A0A7G3G5D3</accession>
<evidence type="ECO:0008006" key="11">
    <source>
        <dbReference type="Google" id="ProtNLM"/>
    </source>
</evidence>
<sequence length="436" mass="47781">MSGTIRMAIRTLGVASLFIAGNALASGYHFGVQSVSSQGVANSNAAEAEDASVLFYNPAGMTNLRGTNISGALVVVDPHISFSNLNATNSRGKPVTGNDGGTATKPVFVPQTYITHQVNEQLFMGLAMFVPFGDKTNFDDKWIGRYNGTDLELMTLALNPSVAYKVNEQFSVGAGVTAQYMKARFKKMIDLGGQATVGGNSTPALDGSMDYEGDNWAYGFNLGVTWKVDDSLRFGAAYRSSLSHSLQGDTKFYVPGAFPPGLANLKKLLNSNGTVDLETPDSFAINFYKKLNDQFAITGDWTHTWHSKFQDLNLDTDAGFNADIEQKWRDTDRFSLGLSYQYNDPLKLRFGLAYDQSPADEAKYRIANLPDSDRYWFSTGFNYAIDKNMSVDVAYTYVKFKDSSMSNIDINSNAVTTNADISAYANVFGAQLNYRF</sequence>
<evidence type="ECO:0000256" key="2">
    <source>
        <dbReference type="ARBA" id="ARBA00008163"/>
    </source>
</evidence>
<keyword evidence="5 8" id="KW-0732">Signal</keyword>
<dbReference type="PANTHER" id="PTHR35093">
    <property type="entry name" value="OUTER MEMBRANE PROTEIN NMB0088-RELATED"/>
    <property type="match status" value="1"/>
</dbReference>
<gene>
    <name evidence="9" type="ORF">C1H71_01235</name>
</gene>
<comment type="subcellular location">
    <subcellularLocation>
        <location evidence="1">Cell outer membrane</location>
        <topology evidence="1">Multi-pass membrane protein</topology>
    </subcellularLocation>
</comment>
<evidence type="ECO:0000313" key="10">
    <source>
        <dbReference type="Proteomes" id="UP000515917"/>
    </source>
</evidence>
<evidence type="ECO:0000256" key="8">
    <source>
        <dbReference type="SAM" id="SignalP"/>
    </source>
</evidence>
<keyword evidence="10" id="KW-1185">Reference proteome</keyword>
<evidence type="ECO:0000256" key="5">
    <source>
        <dbReference type="ARBA" id="ARBA00022729"/>
    </source>
</evidence>
<dbReference type="InterPro" id="IPR005017">
    <property type="entry name" value="OMPP1/FadL/TodX"/>
</dbReference>
<dbReference type="RefSeq" id="WP_130104943.1">
    <property type="nucleotide sequence ID" value="NZ_CP025781.1"/>
</dbReference>
<dbReference type="AlphaFoldDB" id="A0A7G3G5D3"/>
<dbReference type="Pfam" id="PF03349">
    <property type="entry name" value="Toluene_X"/>
    <property type="match status" value="1"/>
</dbReference>
<keyword evidence="6" id="KW-0472">Membrane</keyword>
<feature type="chain" id="PRO_5028838191" description="Outer membrane protein NMB0088" evidence="8">
    <location>
        <begin position="26"/>
        <end position="436"/>
    </location>
</feature>
<organism evidence="9 10">
    <name type="scientific">Iodobacter fluviatilis</name>
    <dbReference type="NCBI Taxonomy" id="537"/>
    <lineage>
        <taxon>Bacteria</taxon>
        <taxon>Pseudomonadati</taxon>
        <taxon>Pseudomonadota</taxon>
        <taxon>Betaproteobacteria</taxon>
        <taxon>Neisseriales</taxon>
        <taxon>Chitinibacteraceae</taxon>
        <taxon>Iodobacter</taxon>
    </lineage>
</organism>
<dbReference type="SUPFAM" id="SSF56935">
    <property type="entry name" value="Porins"/>
    <property type="match status" value="1"/>
</dbReference>
<evidence type="ECO:0000256" key="7">
    <source>
        <dbReference type="ARBA" id="ARBA00023237"/>
    </source>
</evidence>
<feature type="signal peptide" evidence="8">
    <location>
        <begin position="1"/>
        <end position="25"/>
    </location>
</feature>
<dbReference type="KEGG" id="ifl:C1H71_01235"/>
<name>A0A7G3G5D3_9NEIS</name>
<evidence type="ECO:0000256" key="6">
    <source>
        <dbReference type="ARBA" id="ARBA00023136"/>
    </source>
</evidence>
<evidence type="ECO:0000256" key="3">
    <source>
        <dbReference type="ARBA" id="ARBA00022452"/>
    </source>
</evidence>
<keyword evidence="3" id="KW-1134">Transmembrane beta strand</keyword>
<evidence type="ECO:0000256" key="1">
    <source>
        <dbReference type="ARBA" id="ARBA00004571"/>
    </source>
</evidence>
<dbReference type="Proteomes" id="UP000515917">
    <property type="component" value="Chromosome"/>
</dbReference>
<dbReference type="GO" id="GO:0015483">
    <property type="term" value="F:long-chain fatty acid transporting porin activity"/>
    <property type="evidence" value="ECO:0007669"/>
    <property type="project" value="TreeGrafter"/>
</dbReference>
<proteinExistence type="inferred from homology"/>
<evidence type="ECO:0000256" key="4">
    <source>
        <dbReference type="ARBA" id="ARBA00022692"/>
    </source>
</evidence>
<dbReference type="Gene3D" id="2.40.160.60">
    <property type="entry name" value="Outer membrane protein transport protein (OMPP1/FadL/TodX)"/>
    <property type="match status" value="1"/>
</dbReference>
<comment type="similarity">
    <text evidence="2">Belongs to the OmpP1/FadL family.</text>
</comment>
<reference evidence="9 10" key="1">
    <citation type="submission" date="2018-01" db="EMBL/GenBank/DDBJ databases">
        <title>Genome sequence of Iodobacter sp. strain PCH194 isolated from Indian Trans-Himalaya.</title>
        <authorList>
            <person name="Kumar V."/>
            <person name="Thakur V."/>
            <person name="Kumar S."/>
            <person name="Singh D."/>
        </authorList>
    </citation>
    <scope>NUCLEOTIDE SEQUENCE [LARGE SCALE GENOMIC DNA]</scope>
    <source>
        <strain evidence="9 10">PCH194</strain>
    </source>
</reference>
<keyword evidence="4" id="KW-0812">Transmembrane</keyword>
<protein>
    <recommendedName>
        <fullName evidence="11">Outer membrane protein NMB0088</fullName>
    </recommendedName>
</protein>
<dbReference type="EMBL" id="CP025781">
    <property type="protein sequence ID" value="QBC42318.1"/>
    <property type="molecule type" value="Genomic_DNA"/>
</dbReference>
<dbReference type="GO" id="GO:0009279">
    <property type="term" value="C:cell outer membrane"/>
    <property type="evidence" value="ECO:0007669"/>
    <property type="project" value="UniProtKB-SubCell"/>
</dbReference>